<dbReference type="EMBL" id="AENN01000017">
    <property type="protein sequence ID" value="EFR30653.1"/>
    <property type="molecule type" value="Genomic_DNA"/>
</dbReference>
<sequence length="199" mass="22838">MNESIYNKVEFFNSFYTKEMVDAFTQISENLSLQIEPIKRLASVMEEAMKPLISFSEVYQASLTAIADQLPSITIPLETISNSLKELSFYSDYNPVNKFENKFSIEAKNIIQESSDFQKQQDYTYADEYFSSPKKIEKTVSELNNPESSLSLNSEFKSFIIQSCLNIILQVTYHVICGIFNVDIGQEIITHIVKFIKSL</sequence>
<comment type="caution">
    <text evidence="1">The sequence shown here is derived from an EMBL/GenBank/DDBJ whole genome shotgun (WGS) entry which is preliminary data.</text>
</comment>
<dbReference type="AlphaFoldDB" id="E4KQK8"/>
<accession>E4KQK8</accession>
<reference evidence="1 2" key="1">
    <citation type="submission" date="2010-10" db="EMBL/GenBank/DDBJ databases">
        <authorList>
            <person name="Durkin A.S."/>
            <person name="Madupu R."/>
            <person name="Torralba M."/>
            <person name="Gillis M."/>
            <person name="Methe B."/>
            <person name="Sutton G."/>
            <person name="Nelson K.E."/>
        </authorList>
    </citation>
    <scope>NUCLEOTIDE SEQUENCE [LARGE SCALE GENOMIC DNA]</scope>
    <source>
        <strain evidence="1 2">ACS-139-V-Col8</strain>
    </source>
</reference>
<evidence type="ECO:0000313" key="1">
    <source>
        <dbReference type="EMBL" id="EFR30653.1"/>
    </source>
</evidence>
<name>E4KQK8_9LACT</name>
<organism evidence="1 2">
    <name type="scientific">Eremococcus coleocola ACS-139-V-Col8</name>
    <dbReference type="NCBI Taxonomy" id="908337"/>
    <lineage>
        <taxon>Bacteria</taxon>
        <taxon>Bacillati</taxon>
        <taxon>Bacillota</taxon>
        <taxon>Bacilli</taxon>
        <taxon>Lactobacillales</taxon>
        <taxon>Aerococcaceae</taxon>
        <taxon>Eremococcus</taxon>
    </lineage>
</organism>
<evidence type="ECO:0000313" key="2">
    <source>
        <dbReference type="Proteomes" id="UP000005990"/>
    </source>
</evidence>
<dbReference type="STRING" id="908337.HMPREF9257_0566"/>
<protein>
    <submittedName>
        <fullName evidence="1">Uncharacterized protein</fullName>
    </submittedName>
</protein>
<proteinExistence type="predicted"/>
<keyword evidence="2" id="KW-1185">Reference proteome</keyword>
<dbReference type="Proteomes" id="UP000005990">
    <property type="component" value="Unassembled WGS sequence"/>
</dbReference>
<dbReference type="RefSeq" id="WP_006418813.1">
    <property type="nucleotide sequence ID" value="NZ_AENN01000017.1"/>
</dbReference>
<gene>
    <name evidence="1" type="ORF">HMPREF9257_0566</name>
</gene>